<proteinExistence type="predicted"/>
<dbReference type="OrthoDB" id="5196031at2"/>
<evidence type="ECO:0000313" key="2">
    <source>
        <dbReference type="EMBL" id="KZM69523.1"/>
    </source>
</evidence>
<keyword evidence="3" id="KW-1185">Reference proteome</keyword>
<dbReference type="EMBL" id="LWGR01000020">
    <property type="protein sequence ID" value="KZM69523.1"/>
    <property type="molecule type" value="Genomic_DNA"/>
</dbReference>
<dbReference type="PANTHER" id="PTHR30383">
    <property type="entry name" value="THIOESTERASE 1/PROTEASE 1/LYSOPHOSPHOLIPASE L1"/>
    <property type="match status" value="1"/>
</dbReference>
<organism evidence="2 3">
    <name type="scientific">Nocardia terpenica</name>
    <dbReference type="NCBI Taxonomy" id="455432"/>
    <lineage>
        <taxon>Bacteria</taxon>
        <taxon>Bacillati</taxon>
        <taxon>Actinomycetota</taxon>
        <taxon>Actinomycetes</taxon>
        <taxon>Mycobacteriales</taxon>
        <taxon>Nocardiaceae</taxon>
        <taxon>Nocardia</taxon>
    </lineage>
</organism>
<dbReference type="Proteomes" id="UP000076512">
    <property type="component" value="Unassembled WGS sequence"/>
</dbReference>
<dbReference type="SUPFAM" id="SSF52266">
    <property type="entry name" value="SGNH hydrolase"/>
    <property type="match status" value="1"/>
</dbReference>
<name>A0A164IK51_9NOCA</name>
<comment type="caution">
    <text evidence="2">The sequence shown here is derived from an EMBL/GenBank/DDBJ whole genome shotgun (WGS) entry which is preliminary data.</text>
</comment>
<dbReference type="InterPro" id="IPR013830">
    <property type="entry name" value="SGNH_hydro"/>
</dbReference>
<sequence>MMRDVRICFVGDSLVAGLGDRRCLGWAGRLAVRAIGAGLPVTYYNLGVRRQTSTEIARRWFSECESRFPAGVDARVVLSFGVNDTLLEDGRTRVASEDSAANLSAILSGARERGWPTLVVAPPPVNDDEHNARTEKLAVRFAEVCEAEEVPYVRVHRPLRDNAIWMSEVAAGDGYHPSAAGYDELAALIASHWLQWLTEPGSGLPDVR</sequence>
<dbReference type="Pfam" id="PF13472">
    <property type="entry name" value="Lipase_GDSL_2"/>
    <property type="match status" value="1"/>
</dbReference>
<evidence type="ECO:0000313" key="3">
    <source>
        <dbReference type="Proteomes" id="UP000076512"/>
    </source>
</evidence>
<dbReference type="InterPro" id="IPR036514">
    <property type="entry name" value="SGNH_hydro_sf"/>
</dbReference>
<protein>
    <submittedName>
        <fullName evidence="2">G-D-S-L family lipolytic protein</fullName>
    </submittedName>
</protein>
<dbReference type="RefSeq" id="WP_067584694.1">
    <property type="nucleotide sequence ID" value="NZ_JABMCZ010000002.1"/>
</dbReference>
<feature type="domain" description="SGNH hydrolase-type esterase" evidence="1">
    <location>
        <begin position="9"/>
        <end position="183"/>
    </location>
</feature>
<dbReference type="InterPro" id="IPR051532">
    <property type="entry name" value="Ester_Hydrolysis_Enzymes"/>
</dbReference>
<evidence type="ECO:0000259" key="1">
    <source>
        <dbReference type="Pfam" id="PF13472"/>
    </source>
</evidence>
<reference evidence="2 3" key="1">
    <citation type="submission" date="2016-04" db="EMBL/GenBank/DDBJ databases">
        <authorList>
            <person name="Evans L.H."/>
            <person name="Alamgir A."/>
            <person name="Owens N."/>
            <person name="Weber N.D."/>
            <person name="Virtaneva K."/>
            <person name="Barbian K."/>
            <person name="Babar A."/>
            <person name="Rosenke K."/>
        </authorList>
    </citation>
    <scope>NUCLEOTIDE SEQUENCE [LARGE SCALE GENOMIC DNA]</scope>
    <source>
        <strain evidence="2 3">IFM 0406</strain>
    </source>
</reference>
<dbReference type="STRING" id="455432.AWN90_08425"/>
<dbReference type="AlphaFoldDB" id="A0A164IK51"/>
<dbReference type="Gene3D" id="3.40.50.1110">
    <property type="entry name" value="SGNH hydrolase"/>
    <property type="match status" value="1"/>
</dbReference>
<gene>
    <name evidence="2" type="ORF">AWN90_08425</name>
</gene>
<accession>A0A164IK51</accession>